<feature type="region of interest" description="Disordered" evidence="1">
    <location>
        <begin position="63"/>
        <end position="83"/>
    </location>
</feature>
<gene>
    <name evidence="2" type="ORF">DFP88_1077</name>
</gene>
<feature type="compositionally biased region" description="Low complexity" evidence="1">
    <location>
        <begin position="67"/>
        <end position="82"/>
    </location>
</feature>
<proteinExistence type="predicted"/>
<dbReference type="InterPro" id="IPR029024">
    <property type="entry name" value="TerB-like"/>
</dbReference>
<accession>A0A318T3Z4</accession>
<reference evidence="2 3" key="1">
    <citation type="submission" date="2018-06" db="EMBL/GenBank/DDBJ databases">
        <title>Genomic Encyclopedia of Type Strains, Phase III (KMG-III): the genomes of soil and plant-associated and newly described type strains.</title>
        <authorList>
            <person name="Whitman W."/>
        </authorList>
    </citation>
    <scope>NUCLEOTIDE SEQUENCE [LARGE SCALE GENOMIC DNA]</scope>
    <source>
        <strain evidence="2 3">CECT 9025</strain>
    </source>
</reference>
<evidence type="ECO:0000256" key="1">
    <source>
        <dbReference type="SAM" id="MobiDB-lite"/>
    </source>
</evidence>
<keyword evidence="3" id="KW-1185">Reference proteome</keyword>
<dbReference type="Pfam" id="PF04391">
    <property type="entry name" value="DUF533"/>
    <property type="match status" value="1"/>
</dbReference>
<sequence length="235" mass="24459">MSLKRILGTILVSRMAGRGMRRGGMGSSSMLGGLGYRRGGMGGKAGLAALGYMAYKAYRDHQSRAPASGSSGTRTAGAAGSTSGLGGLSSMLHDLADRLGGADQPAPQDDLREDERLAEAVSDETALLLIRAMITAAYSDGALSQDERARIMGQIDEAGGTAEDRAVMEREIANPQPLETLLAQVSDSQTAEEFYLASCAAVDGTTPANHAYLSDLKARLKLSAEQAEAAEEMTA</sequence>
<dbReference type="AlphaFoldDB" id="A0A318T3Z4"/>
<dbReference type="EMBL" id="QJTE01000007">
    <property type="protein sequence ID" value="PYE81218.1"/>
    <property type="molecule type" value="Genomic_DNA"/>
</dbReference>
<evidence type="ECO:0000313" key="2">
    <source>
        <dbReference type="EMBL" id="PYE81218.1"/>
    </source>
</evidence>
<dbReference type="InterPro" id="IPR007486">
    <property type="entry name" value="YebE"/>
</dbReference>
<dbReference type="RefSeq" id="WP_110815451.1">
    <property type="nucleotide sequence ID" value="NZ_QJTE01000007.1"/>
</dbReference>
<dbReference type="SUPFAM" id="SSF158682">
    <property type="entry name" value="TerB-like"/>
    <property type="match status" value="1"/>
</dbReference>
<evidence type="ECO:0000313" key="3">
    <source>
        <dbReference type="Proteomes" id="UP000248311"/>
    </source>
</evidence>
<dbReference type="CDD" id="cd07178">
    <property type="entry name" value="terB_like_YebE"/>
    <property type="match status" value="1"/>
</dbReference>
<protein>
    <submittedName>
        <fullName evidence="2">Uncharacterized protein DUF533</fullName>
    </submittedName>
</protein>
<dbReference type="Gene3D" id="1.10.3680.10">
    <property type="entry name" value="TerB-like"/>
    <property type="match status" value="1"/>
</dbReference>
<dbReference type="OrthoDB" id="5459344at2"/>
<organism evidence="2 3">
    <name type="scientific">Pseudoroseicyclus aestuarii</name>
    <dbReference type="NCBI Taxonomy" id="1795041"/>
    <lineage>
        <taxon>Bacteria</taxon>
        <taxon>Pseudomonadati</taxon>
        <taxon>Pseudomonadota</taxon>
        <taxon>Alphaproteobacteria</taxon>
        <taxon>Rhodobacterales</taxon>
        <taxon>Paracoccaceae</taxon>
        <taxon>Pseudoroseicyclus</taxon>
    </lineage>
</organism>
<name>A0A318T3Z4_9RHOB</name>
<dbReference type="Proteomes" id="UP000248311">
    <property type="component" value="Unassembled WGS sequence"/>
</dbReference>
<comment type="caution">
    <text evidence="2">The sequence shown here is derived from an EMBL/GenBank/DDBJ whole genome shotgun (WGS) entry which is preliminary data.</text>
</comment>